<dbReference type="Pfam" id="PF04883">
    <property type="entry name" value="HK97-gp10_like"/>
    <property type="match status" value="1"/>
</dbReference>
<dbReference type="EMBL" id="LAZR01012346">
    <property type="protein sequence ID" value="KKM27311.1"/>
    <property type="molecule type" value="Genomic_DNA"/>
</dbReference>
<evidence type="ECO:0008006" key="2">
    <source>
        <dbReference type="Google" id="ProtNLM"/>
    </source>
</evidence>
<reference evidence="1" key="1">
    <citation type="journal article" date="2015" name="Nature">
        <title>Complex archaea that bridge the gap between prokaryotes and eukaryotes.</title>
        <authorList>
            <person name="Spang A."/>
            <person name="Saw J.H."/>
            <person name="Jorgensen S.L."/>
            <person name="Zaremba-Niedzwiedzka K."/>
            <person name="Martijn J."/>
            <person name="Lind A.E."/>
            <person name="van Eijk R."/>
            <person name="Schleper C."/>
            <person name="Guy L."/>
            <person name="Ettema T.J."/>
        </authorList>
    </citation>
    <scope>NUCLEOTIDE SEQUENCE</scope>
</reference>
<proteinExistence type="predicted"/>
<comment type="caution">
    <text evidence="1">The sequence shown here is derived from an EMBL/GenBank/DDBJ whole genome shotgun (WGS) entry which is preliminary data.</text>
</comment>
<protein>
    <recommendedName>
        <fullName evidence="2">HK97 gp10 family phage protein</fullName>
    </recommendedName>
</protein>
<organism evidence="1">
    <name type="scientific">marine sediment metagenome</name>
    <dbReference type="NCBI Taxonomy" id="412755"/>
    <lineage>
        <taxon>unclassified sequences</taxon>
        <taxon>metagenomes</taxon>
        <taxon>ecological metagenomes</taxon>
    </lineage>
</organism>
<dbReference type="AlphaFoldDB" id="A0A0F9II97"/>
<evidence type="ECO:0000313" key="1">
    <source>
        <dbReference type="EMBL" id="KKM27311.1"/>
    </source>
</evidence>
<dbReference type="NCBIfam" id="TIGR01725">
    <property type="entry name" value="phge_HK97_gp10"/>
    <property type="match status" value="1"/>
</dbReference>
<accession>A0A0F9II97</accession>
<name>A0A0F9II97_9ZZZZ</name>
<sequence>MPKPVFEMKVDGIDQLLKTFKAYFDDIENDPIILNAMAVIGKDVEAKAKDILNEVIYNTPPSPTYNRTGLLRARTVSDSPKVVKGEPTVTVRSKQKYAPFIELGTKKPNPRPFLRPAALAEKDNALKTLTKGLTKFLKAKVVK</sequence>
<gene>
    <name evidence="1" type="ORF">LCGC14_1575970</name>
</gene>
<dbReference type="InterPro" id="IPR010064">
    <property type="entry name" value="HK97-gp10_tail"/>
</dbReference>